<feature type="compositionally biased region" description="Low complexity" evidence="1">
    <location>
        <begin position="238"/>
        <end position="247"/>
    </location>
</feature>
<organism evidence="4 5">
    <name type="scientific">Stieleria bergensis</name>
    <dbReference type="NCBI Taxonomy" id="2528025"/>
    <lineage>
        <taxon>Bacteria</taxon>
        <taxon>Pseudomonadati</taxon>
        <taxon>Planctomycetota</taxon>
        <taxon>Planctomycetia</taxon>
        <taxon>Pirellulales</taxon>
        <taxon>Pirellulaceae</taxon>
        <taxon>Stieleria</taxon>
    </lineage>
</organism>
<dbReference type="Proteomes" id="UP000315003">
    <property type="component" value="Chromosome"/>
</dbReference>
<dbReference type="Pfam" id="PF13768">
    <property type="entry name" value="VWA_3"/>
    <property type="match status" value="1"/>
</dbReference>
<dbReference type="InterPro" id="IPR036465">
    <property type="entry name" value="vWFA_dom_sf"/>
</dbReference>
<keyword evidence="2" id="KW-0812">Transmembrane</keyword>
<dbReference type="EMBL" id="CP036272">
    <property type="protein sequence ID" value="QDT58926.1"/>
    <property type="molecule type" value="Genomic_DNA"/>
</dbReference>
<feature type="region of interest" description="Disordered" evidence="1">
    <location>
        <begin position="1"/>
        <end position="51"/>
    </location>
</feature>
<evidence type="ECO:0000256" key="2">
    <source>
        <dbReference type="SAM" id="Phobius"/>
    </source>
</evidence>
<sequence>MKTQSSAKQTKQPFSGSDTKGLQPGPVAHQIESSEQSPAELSHAEQAPAELSHAEQLRRLQLELQVVRRQADAARLDAQAAALELTICKLTNSHSVGPLPKPASDAEVKQLIDDLPAERQIELQALLSSSISGTDTPVRRLDDTAEQVPPKTKPAGDRPGKTRKSKRDGRRQTSQQQKPKQTVQAAESRRPPADWSSLSQRKPSNVQRKPSNVQRKPSNGKVPSQTQPLSRPAANDHQQIQELSQQQSVTKKRRRPAVWIASGILHALMLFSLAGWTLGTRDARDQVSIQASVSDADSFSVDLMETPAASEAVPEETTPSEAEVEIDFGLPAAAIPPVVGMPTIEISQPALNPALPTATSQTLTTLADAPQAITANTEFCGIEGGGNNFVYLVDSSSSMGAAFESARRELTQAINALSAEQRFYVIFFDTESDYLSLRGDHREDFAVTASEANKQAFANWAGKIQMDRGKAPYEALEYAIDLQPDVIFLLSDGEFPQRIEEHLRELNHSENLFGQSSHSSIIHTIGYHSREGEARMRSIAQQNGGQYRYVPKP</sequence>
<dbReference type="Gene3D" id="3.40.50.410">
    <property type="entry name" value="von Willebrand factor, type A domain"/>
    <property type="match status" value="1"/>
</dbReference>
<evidence type="ECO:0000256" key="1">
    <source>
        <dbReference type="SAM" id="MobiDB-lite"/>
    </source>
</evidence>
<feature type="compositionally biased region" description="Polar residues" evidence="1">
    <location>
        <begin position="1"/>
        <end position="20"/>
    </location>
</feature>
<evidence type="ECO:0000259" key="3">
    <source>
        <dbReference type="PROSITE" id="PS50234"/>
    </source>
</evidence>
<accession>A0A517SS33</accession>
<gene>
    <name evidence="4" type="ORF">SV7mr_14280</name>
</gene>
<feature type="transmembrane region" description="Helical" evidence="2">
    <location>
        <begin position="257"/>
        <end position="278"/>
    </location>
</feature>
<keyword evidence="5" id="KW-1185">Reference proteome</keyword>
<feature type="compositionally biased region" description="Polar residues" evidence="1">
    <location>
        <begin position="172"/>
        <end position="185"/>
    </location>
</feature>
<name>A0A517SS33_9BACT</name>
<feature type="domain" description="VWFA" evidence="3">
    <location>
        <begin position="388"/>
        <end position="553"/>
    </location>
</feature>
<keyword evidence="2" id="KW-1133">Transmembrane helix</keyword>
<keyword evidence="2" id="KW-0472">Membrane</keyword>
<dbReference type="OrthoDB" id="288124at2"/>
<dbReference type="InterPro" id="IPR002035">
    <property type="entry name" value="VWF_A"/>
</dbReference>
<feature type="region of interest" description="Disordered" evidence="1">
    <location>
        <begin position="133"/>
        <end position="255"/>
    </location>
</feature>
<dbReference type="RefSeq" id="WP_145270443.1">
    <property type="nucleotide sequence ID" value="NZ_CP036272.1"/>
</dbReference>
<dbReference type="AlphaFoldDB" id="A0A517SS33"/>
<proteinExistence type="predicted"/>
<dbReference type="SUPFAM" id="SSF53300">
    <property type="entry name" value="vWA-like"/>
    <property type="match status" value="1"/>
</dbReference>
<feature type="compositionally biased region" description="Polar residues" evidence="1">
    <location>
        <begin position="196"/>
        <end position="229"/>
    </location>
</feature>
<reference evidence="4 5" key="1">
    <citation type="submission" date="2019-02" db="EMBL/GenBank/DDBJ databases">
        <title>Deep-cultivation of Planctomycetes and their phenomic and genomic characterization uncovers novel biology.</title>
        <authorList>
            <person name="Wiegand S."/>
            <person name="Jogler M."/>
            <person name="Boedeker C."/>
            <person name="Pinto D."/>
            <person name="Vollmers J."/>
            <person name="Rivas-Marin E."/>
            <person name="Kohn T."/>
            <person name="Peeters S.H."/>
            <person name="Heuer A."/>
            <person name="Rast P."/>
            <person name="Oberbeckmann S."/>
            <person name="Bunk B."/>
            <person name="Jeske O."/>
            <person name="Meyerdierks A."/>
            <person name="Storesund J.E."/>
            <person name="Kallscheuer N."/>
            <person name="Luecker S."/>
            <person name="Lage O.M."/>
            <person name="Pohl T."/>
            <person name="Merkel B.J."/>
            <person name="Hornburger P."/>
            <person name="Mueller R.-W."/>
            <person name="Bruemmer F."/>
            <person name="Labrenz M."/>
            <person name="Spormann A.M."/>
            <person name="Op den Camp H."/>
            <person name="Overmann J."/>
            <person name="Amann R."/>
            <person name="Jetten M.S.M."/>
            <person name="Mascher T."/>
            <person name="Medema M.H."/>
            <person name="Devos D.P."/>
            <person name="Kaster A.-K."/>
            <person name="Ovreas L."/>
            <person name="Rohde M."/>
            <person name="Galperin M.Y."/>
            <person name="Jogler C."/>
        </authorList>
    </citation>
    <scope>NUCLEOTIDE SEQUENCE [LARGE SCALE GENOMIC DNA]</scope>
    <source>
        <strain evidence="4 5">SV_7m_r</strain>
    </source>
</reference>
<dbReference type="PROSITE" id="PS50234">
    <property type="entry name" value="VWFA"/>
    <property type="match status" value="1"/>
</dbReference>
<protein>
    <recommendedName>
        <fullName evidence="3">VWFA domain-containing protein</fullName>
    </recommendedName>
</protein>
<evidence type="ECO:0000313" key="5">
    <source>
        <dbReference type="Proteomes" id="UP000315003"/>
    </source>
</evidence>
<evidence type="ECO:0000313" key="4">
    <source>
        <dbReference type="EMBL" id="QDT58926.1"/>
    </source>
</evidence>